<feature type="compositionally biased region" description="Low complexity" evidence="1">
    <location>
        <begin position="260"/>
        <end position="282"/>
    </location>
</feature>
<dbReference type="AlphaFoldDB" id="A0AAN8MZ89"/>
<feature type="signal peptide" evidence="2">
    <location>
        <begin position="1"/>
        <end position="16"/>
    </location>
</feature>
<keyword evidence="2" id="KW-0732">Signal</keyword>
<proteinExistence type="predicted"/>
<accession>A0AAN8MZ89</accession>
<organism evidence="3 4">
    <name type="scientific">Orbilia javanica</name>
    <dbReference type="NCBI Taxonomy" id="47235"/>
    <lineage>
        <taxon>Eukaryota</taxon>
        <taxon>Fungi</taxon>
        <taxon>Dikarya</taxon>
        <taxon>Ascomycota</taxon>
        <taxon>Pezizomycotina</taxon>
        <taxon>Orbiliomycetes</taxon>
        <taxon>Orbiliales</taxon>
        <taxon>Orbiliaceae</taxon>
        <taxon>Orbilia</taxon>
    </lineage>
</organism>
<evidence type="ECO:0000313" key="4">
    <source>
        <dbReference type="Proteomes" id="UP001313282"/>
    </source>
</evidence>
<feature type="region of interest" description="Disordered" evidence="1">
    <location>
        <begin position="226"/>
        <end position="282"/>
    </location>
</feature>
<keyword evidence="4" id="KW-1185">Reference proteome</keyword>
<gene>
    <name evidence="3" type="ORF">TWF718_009456</name>
</gene>
<dbReference type="Proteomes" id="UP001313282">
    <property type="component" value="Unassembled WGS sequence"/>
</dbReference>
<feature type="chain" id="PRO_5043046590" evidence="2">
    <location>
        <begin position="17"/>
        <end position="511"/>
    </location>
</feature>
<evidence type="ECO:0000256" key="2">
    <source>
        <dbReference type="SAM" id="SignalP"/>
    </source>
</evidence>
<reference evidence="3 4" key="1">
    <citation type="submission" date="2019-10" db="EMBL/GenBank/DDBJ databases">
        <authorList>
            <person name="Palmer J.M."/>
        </authorList>
    </citation>
    <scope>NUCLEOTIDE SEQUENCE [LARGE SCALE GENOMIC DNA]</scope>
    <source>
        <strain evidence="3 4">TWF718</strain>
    </source>
</reference>
<dbReference type="EMBL" id="JAVHNR010000007">
    <property type="protein sequence ID" value="KAK6336661.1"/>
    <property type="molecule type" value="Genomic_DNA"/>
</dbReference>
<evidence type="ECO:0000256" key="1">
    <source>
        <dbReference type="SAM" id="MobiDB-lite"/>
    </source>
</evidence>
<name>A0AAN8MZ89_9PEZI</name>
<evidence type="ECO:0000313" key="3">
    <source>
        <dbReference type="EMBL" id="KAK6336661.1"/>
    </source>
</evidence>
<comment type="caution">
    <text evidence="3">The sequence shown here is derived from an EMBL/GenBank/DDBJ whole genome shotgun (WGS) entry which is preliminary data.</text>
</comment>
<sequence length="511" mass="57811">MKMRPAYFLLTPLAMAFEIAFSNYDLENDLRDEFPTLPIPDFNWSVYPRYRCNVVNDSGLKWKTGYSKYVRDVLVRTLPGGDGPPDIIVLFEAVPIGFSNPEDHDFNDPCAWKNARGIIRFKDAVTNYLSRGVGNSQKYNAFGVNHPTHWRELGPNDVLPEEMATLVDLLEPGRTAVWWGPRKGWDIPYPDGRGIPSQRGDIHSGGYFTDYWYLFSEFGASLLLGEDDTDPDASEGGDYDNYDDGNSGSGDDGIEDENLENNGNNDNGSIASSPRPSSSDEVASLATDFSVDQAGYHEFIEREDYPWQPPAPQIIRNNTRWILHRTVQDPTINPYYRRWRNARITEAGDYRPIATISEDGVEDMIAGVPLDRLIAEGWIIDKQAEARYQEKLRRERLGVREAEIFYELLTNAEESKVLDQNVYDKIWEMEDPGWKPSDPLQLLMSIDTDGNKMILEEQQGNENGVPATDQNQINVVQPQSPVPNPLARQIAFRPPVDNQIHDFLSGPGSPI</sequence>
<feature type="compositionally biased region" description="Acidic residues" evidence="1">
    <location>
        <begin position="226"/>
        <end position="243"/>
    </location>
</feature>
<protein>
    <submittedName>
        <fullName evidence="3">Uncharacterized protein</fullName>
    </submittedName>
</protein>